<proteinExistence type="predicted"/>
<sequence length="57" mass="6438">MAKRNSSQRLHPFDAVQKTLHFHKLGVKIELAPFKADSSDGNINGIKVELESAFFLR</sequence>
<protein>
    <submittedName>
        <fullName evidence="1">Uncharacterized protein</fullName>
    </submittedName>
</protein>
<reference evidence="1" key="2">
    <citation type="submission" date="2020-11" db="EMBL/GenBank/DDBJ databases">
        <authorList>
            <person name="McCartney M.A."/>
            <person name="Auch B."/>
            <person name="Kono T."/>
            <person name="Mallez S."/>
            <person name="Becker A."/>
            <person name="Gohl D.M."/>
            <person name="Silverstein K.A.T."/>
            <person name="Koren S."/>
            <person name="Bechman K.B."/>
            <person name="Herman A."/>
            <person name="Abrahante J.E."/>
            <person name="Garbe J."/>
        </authorList>
    </citation>
    <scope>NUCLEOTIDE SEQUENCE</scope>
    <source>
        <strain evidence="1">Duluth1</strain>
        <tissue evidence="1">Whole animal</tissue>
    </source>
</reference>
<dbReference type="AlphaFoldDB" id="A0A9D4MAV9"/>
<evidence type="ECO:0000313" key="2">
    <source>
        <dbReference type="Proteomes" id="UP000828390"/>
    </source>
</evidence>
<gene>
    <name evidence="1" type="ORF">DPMN_037389</name>
</gene>
<dbReference type="Proteomes" id="UP000828390">
    <property type="component" value="Unassembled WGS sequence"/>
</dbReference>
<keyword evidence="2" id="KW-1185">Reference proteome</keyword>
<comment type="caution">
    <text evidence="1">The sequence shown here is derived from an EMBL/GenBank/DDBJ whole genome shotgun (WGS) entry which is preliminary data.</text>
</comment>
<evidence type="ECO:0000313" key="1">
    <source>
        <dbReference type="EMBL" id="KAH3874147.1"/>
    </source>
</evidence>
<reference evidence="1" key="1">
    <citation type="journal article" date="2019" name="bioRxiv">
        <title>The Genome of the Zebra Mussel, Dreissena polymorpha: A Resource for Invasive Species Research.</title>
        <authorList>
            <person name="McCartney M.A."/>
            <person name="Auch B."/>
            <person name="Kono T."/>
            <person name="Mallez S."/>
            <person name="Zhang Y."/>
            <person name="Obille A."/>
            <person name="Becker A."/>
            <person name="Abrahante J.E."/>
            <person name="Garbe J."/>
            <person name="Badalamenti J.P."/>
            <person name="Herman A."/>
            <person name="Mangelson H."/>
            <person name="Liachko I."/>
            <person name="Sullivan S."/>
            <person name="Sone E.D."/>
            <person name="Koren S."/>
            <person name="Silverstein K.A.T."/>
            <person name="Beckman K.B."/>
            <person name="Gohl D.M."/>
        </authorList>
    </citation>
    <scope>NUCLEOTIDE SEQUENCE</scope>
    <source>
        <strain evidence="1">Duluth1</strain>
        <tissue evidence="1">Whole animal</tissue>
    </source>
</reference>
<organism evidence="1 2">
    <name type="scientific">Dreissena polymorpha</name>
    <name type="common">Zebra mussel</name>
    <name type="synonym">Mytilus polymorpha</name>
    <dbReference type="NCBI Taxonomy" id="45954"/>
    <lineage>
        <taxon>Eukaryota</taxon>
        <taxon>Metazoa</taxon>
        <taxon>Spiralia</taxon>
        <taxon>Lophotrochozoa</taxon>
        <taxon>Mollusca</taxon>
        <taxon>Bivalvia</taxon>
        <taxon>Autobranchia</taxon>
        <taxon>Heteroconchia</taxon>
        <taxon>Euheterodonta</taxon>
        <taxon>Imparidentia</taxon>
        <taxon>Neoheterodontei</taxon>
        <taxon>Myida</taxon>
        <taxon>Dreissenoidea</taxon>
        <taxon>Dreissenidae</taxon>
        <taxon>Dreissena</taxon>
    </lineage>
</organism>
<accession>A0A9D4MAV9</accession>
<dbReference type="EMBL" id="JAIWYP010000002">
    <property type="protein sequence ID" value="KAH3874147.1"/>
    <property type="molecule type" value="Genomic_DNA"/>
</dbReference>
<name>A0A9D4MAV9_DREPO</name>